<dbReference type="Proteomes" id="UP001610432">
    <property type="component" value="Unassembled WGS sequence"/>
</dbReference>
<gene>
    <name evidence="1" type="ORF">BJX67DRAFT_290830</name>
</gene>
<reference evidence="1 2" key="1">
    <citation type="submission" date="2024-07" db="EMBL/GenBank/DDBJ databases">
        <title>Section-level genome sequencing and comparative genomics of Aspergillus sections Usti and Cavernicolus.</title>
        <authorList>
            <consortium name="Lawrence Berkeley National Laboratory"/>
            <person name="Nybo J.L."/>
            <person name="Vesth T.C."/>
            <person name="Theobald S."/>
            <person name="Frisvad J.C."/>
            <person name="Larsen T.O."/>
            <person name="Kjaerboelling I."/>
            <person name="Rothschild-Mancinelli K."/>
            <person name="Lyhne E.K."/>
            <person name="Kogle M.E."/>
            <person name="Barry K."/>
            <person name="Clum A."/>
            <person name="Na H."/>
            <person name="Ledsgaard L."/>
            <person name="Lin J."/>
            <person name="Lipzen A."/>
            <person name="Kuo A."/>
            <person name="Riley R."/>
            <person name="Mondo S."/>
            <person name="Labutti K."/>
            <person name="Haridas S."/>
            <person name="Pangalinan J."/>
            <person name="Salamov A.A."/>
            <person name="Simmons B.A."/>
            <person name="Magnuson J.K."/>
            <person name="Chen J."/>
            <person name="Drula E."/>
            <person name="Henrissat B."/>
            <person name="Wiebenga A."/>
            <person name="Lubbers R.J."/>
            <person name="Gomes A.C."/>
            <person name="Macurrencykelacurrency M.R."/>
            <person name="Stajich J."/>
            <person name="Grigoriev I.V."/>
            <person name="Mortensen U.H."/>
            <person name="De Vries R.P."/>
            <person name="Baker S.E."/>
            <person name="Andersen M.R."/>
        </authorList>
    </citation>
    <scope>NUCLEOTIDE SEQUENCE [LARGE SCALE GENOMIC DNA]</scope>
    <source>
        <strain evidence="1 2">CBS 449.75</strain>
    </source>
</reference>
<comment type="caution">
    <text evidence="1">The sequence shown here is derived from an EMBL/GenBank/DDBJ whole genome shotgun (WGS) entry which is preliminary data.</text>
</comment>
<name>A0ABR4LE63_9EURO</name>
<protein>
    <submittedName>
        <fullName evidence="1">Uncharacterized protein</fullName>
    </submittedName>
</protein>
<dbReference type="EMBL" id="JBFXLQ010000062">
    <property type="protein sequence ID" value="KAL2862736.1"/>
    <property type="molecule type" value="Genomic_DNA"/>
</dbReference>
<sequence>MEPGKTPLFEKPKTWFSVAGPSTMKAKSRRLRTLMALPRLSLIKHSATDDQGRQSQEEKTERKEDRLFFQLAATFHSPRKLPFEIFFHPSSAPLCPSNEESNATELSLQHDSCKSLLSFPLADSIFLAPTTQPTSLGCLIPDFYSSHLLFIAHSASSHPSD</sequence>
<proteinExistence type="predicted"/>
<dbReference type="RefSeq" id="XP_070881715.1">
    <property type="nucleotide sequence ID" value="XM_071026802.1"/>
</dbReference>
<keyword evidence="2" id="KW-1185">Reference proteome</keyword>
<evidence type="ECO:0000313" key="2">
    <source>
        <dbReference type="Proteomes" id="UP001610432"/>
    </source>
</evidence>
<dbReference type="GeneID" id="98141874"/>
<evidence type="ECO:0000313" key="1">
    <source>
        <dbReference type="EMBL" id="KAL2862736.1"/>
    </source>
</evidence>
<accession>A0ABR4LE63</accession>
<organism evidence="1 2">
    <name type="scientific">Aspergillus lucknowensis</name>
    <dbReference type="NCBI Taxonomy" id="176173"/>
    <lineage>
        <taxon>Eukaryota</taxon>
        <taxon>Fungi</taxon>
        <taxon>Dikarya</taxon>
        <taxon>Ascomycota</taxon>
        <taxon>Pezizomycotina</taxon>
        <taxon>Eurotiomycetes</taxon>
        <taxon>Eurotiomycetidae</taxon>
        <taxon>Eurotiales</taxon>
        <taxon>Aspergillaceae</taxon>
        <taxon>Aspergillus</taxon>
        <taxon>Aspergillus subgen. Nidulantes</taxon>
    </lineage>
</organism>